<evidence type="ECO:0000256" key="9">
    <source>
        <dbReference type="SAM" id="Phobius"/>
    </source>
</evidence>
<evidence type="ECO:0000256" key="7">
    <source>
        <dbReference type="ARBA" id="ARBA00023136"/>
    </source>
</evidence>
<evidence type="ECO:0000256" key="8">
    <source>
        <dbReference type="PIRNR" id="PIRNR016661"/>
    </source>
</evidence>
<keyword evidence="5 9" id="KW-0812">Transmembrane</keyword>
<keyword evidence="4 8" id="KW-1003">Cell membrane</keyword>
<feature type="transmembrane region" description="Helical" evidence="9">
    <location>
        <begin position="104"/>
        <end position="130"/>
    </location>
</feature>
<keyword evidence="6 9" id="KW-1133">Transmembrane helix</keyword>
<reference evidence="10 11" key="1">
    <citation type="journal article" date="2015" name="Genome Announc.">
        <title>Expanding the biotechnology potential of lactobacilli through comparative genomics of 213 strains and associated genera.</title>
        <authorList>
            <person name="Sun Z."/>
            <person name="Harris H.M."/>
            <person name="McCann A."/>
            <person name="Guo C."/>
            <person name="Argimon S."/>
            <person name="Zhang W."/>
            <person name="Yang X."/>
            <person name="Jeffery I.B."/>
            <person name="Cooney J.C."/>
            <person name="Kagawa T.F."/>
            <person name="Liu W."/>
            <person name="Song Y."/>
            <person name="Salvetti E."/>
            <person name="Wrobel A."/>
            <person name="Rasinkangas P."/>
            <person name="Parkhill J."/>
            <person name="Rea M.C."/>
            <person name="O'Sullivan O."/>
            <person name="Ritari J."/>
            <person name="Douillard F.P."/>
            <person name="Paul Ross R."/>
            <person name="Yang R."/>
            <person name="Briner A.E."/>
            <person name="Felis G.E."/>
            <person name="de Vos W.M."/>
            <person name="Barrangou R."/>
            <person name="Klaenhammer T.R."/>
            <person name="Caufield P.W."/>
            <person name="Cui Y."/>
            <person name="Zhang H."/>
            <person name="O'Toole P.W."/>
        </authorList>
    </citation>
    <scope>NUCLEOTIDE SEQUENCE [LARGE SCALE GENOMIC DNA]</scope>
    <source>
        <strain evidence="10 11">DSM 18527</strain>
    </source>
</reference>
<comment type="similarity">
    <text evidence="2 8">Belongs to the BioY family.</text>
</comment>
<comment type="caution">
    <text evidence="10">The sequence shown here is derived from an EMBL/GenBank/DDBJ whole genome shotgun (WGS) entry which is preliminary data.</text>
</comment>
<evidence type="ECO:0000256" key="4">
    <source>
        <dbReference type="ARBA" id="ARBA00022475"/>
    </source>
</evidence>
<dbReference type="GO" id="GO:0005886">
    <property type="term" value="C:plasma membrane"/>
    <property type="evidence" value="ECO:0007669"/>
    <property type="project" value="UniProtKB-SubCell"/>
</dbReference>
<sequence length="171" mass="18170">MTAIIILLGLFPPIPVGFIPTPIVMQNLGIILAGILLGGKRGTTAVVIFLLMAALGLPVLSGGRGGYALFLGPTGGYLLAYAFTPALIAFFLKYLNPGHQWWLSYIWVWVIGVGFIDFVGAIGMAVLGHIGLTNALVASVVFLPGDTIKAVVAVFLAQQLQRNHRLAELMQ</sequence>
<keyword evidence="11" id="KW-1185">Reference proteome</keyword>
<evidence type="ECO:0000313" key="11">
    <source>
        <dbReference type="Proteomes" id="UP000051236"/>
    </source>
</evidence>
<evidence type="ECO:0000256" key="3">
    <source>
        <dbReference type="ARBA" id="ARBA00022448"/>
    </source>
</evidence>
<evidence type="ECO:0000256" key="2">
    <source>
        <dbReference type="ARBA" id="ARBA00010692"/>
    </source>
</evidence>
<keyword evidence="7 8" id="KW-0472">Membrane</keyword>
<dbReference type="AlphaFoldDB" id="A0A0R1Y6Y3"/>
<protein>
    <recommendedName>
        <fullName evidence="8">Biotin transporter</fullName>
    </recommendedName>
</protein>
<keyword evidence="3 8" id="KW-0813">Transport</keyword>
<dbReference type="Gene3D" id="1.10.1760.20">
    <property type="match status" value="1"/>
</dbReference>
<evidence type="ECO:0000256" key="1">
    <source>
        <dbReference type="ARBA" id="ARBA00004651"/>
    </source>
</evidence>
<accession>A0A0R1Y6Y3</accession>
<proteinExistence type="inferred from homology"/>
<evidence type="ECO:0000313" key="10">
    <source>
        <dbReference type="EMBL" id="KRM34995.1"/>
    </source>
</evidence>
<dbReference type="GO" id="GO:0015225">
    <property type="term" value="F:biotin transmembrane transporter activity"/>
    <property type="evidence" value="ECO:0007669"/>
    <property type="project" value="UniProtKB-UniRule"/>
</dbReference>
<dbReference type="EMBL" id="AZGA01000018">
    <property type="protein sequence ID" value="KRM34995.1"/>
    <property type="molecule type" value="Genomic_DNA"/>
</dbReference>
<dbReference type="Pfam" id="PF02632">
    <property type="entry name" value="BioY"/>
    <property type="match status" value="1"/>
</dbReference>
<dbReference type="PANTHER" id="PTHR34295">
    <property type="entry name" value="BIOTIN TRANSPORTER BIOY"/>
    <property type="match status" value="1"/>
</dbReference>
<gene>
    <name evidence="10" type="ORF">FC83_GL001841</name>
</gene>
<dbReference type="PIRSF" id="PIRSF016661">
    <property type="entry name" value="BioY"/>
    <property type="match status" value="1"/>
</dbReference>
<name>A0A0R1Y6Y3_9LACO</name>
<organism evidence="10 11">
    <name type="scientific">Agrilactobacillus composti DSM 18527 = JCM 14202</name>
    <dbReference type="NCBI Taxonomy" id="1423734"/>
    <lineage>
        <taxon>Bacteria</taxon>
        <taxon>Bacillati</taxon>
        <taxon>Bacillota</taxon>
        <taxon>Bacilli</taxon>
        <taxon>Lactobacillales</taxon>
        <taxon>Lactobacillaceae</taxon>
        <taxon>Agrilactobacillus</taxon>
    </lineage>
</organism>
<evidence type="ECO:0000256" key="5">
    <source>
        <dbReference type="ARBA" id="ARBA00022692"/>
    </source>
</evidence>
<evidence type="ECO:0000256" key="6">
    <source>
        <dbReference type="ARBA" id="ARBA00022989"/>
    </source>
</evidence>
<comment type="subcellular location">
    <subcellularLocation>
        <location evidence="1 8">Cell membrane</location>
        <topology evidence="1 8">Multi-pass membrane protein</topology>
    </subcellularLocation>
</comment>
<dbReference type="PATRIC" id="fig|1423734.3.peg.1863"/>
<dbReference type="PANTHER" id="PTHR34295:SF4">
    <property type="entry name" value="BIOTIN TRANSPORTER BIOY-RELATED"/>
    <property type="match status" value="1"/>
</dbReference>
<feature type="transmembrane region" description="Helical" evidence="9">
    <location>
        <begin position="67"/>
        <end position="92"/>
    </location>
</feature>
<feature type="transmembrane region" description="Helical" evidence="9">
    <location>
        <begin position="44"/>
        <end position="61"/>
    </location>
</feature>
<dbReference type="Proteomes" id="UP000051236">
    <property type="component" value="Unassembled WGS sequence"/>
</dbReference>
<dbReference type="eggNOG" id="COG1268">
    <property type="taxonomic scope" value="Bacteria"/>
</dbReference>
<dbReference type="InterPro" id="IPR003784">
    <property type="entry name" value="BioY"/>
</dbReference>
<feature type="transmembrane region" description="Helical" evidence="9">
    <location>
        <begin position="136"/>
        <end position="157"/>
    </location>
</feature>
<dbReference type="STRING" id="1423734.FC83_GL001841"/>